<comment type="catalytic activity">
    <reaction evidence="1">
        <text>ATP + H2O = ADP + phosphate + H(+)</text>
        <dbReference type="Rhea" id="RHEA:13065"/>
        <dbReference type="ChEBI" id="CHEBI:15377"/>
        <dbReference type="ChEBI" id="CHEBI:15378"/>
        <dbReference type="ChEBI" id="CHEBI:30616"/>
        <dbReference type="ChEBI" id="CHEBI:43474"/>
        <dbReference type="ChEBI" id="CHEBI:456216"/>
        <dbReference type="EC" id="5.6.2.3"/>
    </reaction>
</comment>
<feature type="domain" description="DNA helicase Pif1-like DEAD-box helicase" evidence="2">
    <location>
        <begin position="64"/>
        <end position="130"/>
    </location>
</feature>
<dbReference type="PANTHER" id="PTHR10492:SF100">
    <property type="entry name" value="ATP-DEPENDENT DNA HELICASE"/>
    <property type="match status" value="1"/>
</dbReference>
<comment type="cofactor">
    <cofactor evidence="1">
        <name>Mg(2+)</name>
        <dbReference type="ChEBI" id="CHEBI:18420"/>
    </cofactor>
</comment>
<protein>
    <recommendedName>
        <fullName evidence="1">ATP-dependent DNA helicase</fullName>
        <ecNumber evidence="1">5.6.2.3</ecNumber>
    </recommendedName>
</protein>
<comment type="similarity">
    <text evidence="1">Belongs to the helicase family.</text>
</comment>
<dbReference type="EC" id="5.6.2.3" evidence="1"/>
<dbReference type="AlphaFoldDB" id="A0A9J5XAD6"/>
<evidence type="ECO:0000313" key="3">
    <source>
        <dbReference type="EMBL" id="KAG5584164.1"/>
    </source>
</evidence>
<accession>A0A9J5XAD6</accession>
<keyword evidence="1" id="KW-0234">DNA repair</keyword>
<organism evidence="3 4">
    <name type="scientific">Solanum commersonii</name>
    <name type="common">Commerson's wild potato</name>
    <name type="synonym">Commerson's nightshade</name>
    <dbReference type="NCBI Taxonomy" id="4109"/>
    <lineage>
        <taxon>Eukaryota</taxon>
        <taxon>Viridiplantae</taxon>
        <taxon>Streptophyta</taxon>
        <taxon>Embryophyta</taxon>
        <taxon>Tracheophyta</taxon>
        <taxon>Spermatophyta</taxon>
        <taxon>Magnoliopsida</taxon>
        <taxon>eudicotyledons</taxon>
        <taxon>Gunneridae</taxon>
        <taxon>Pentapetalae</taxon>
        <taxon>asterids</taxon>
        <taxon>lamiids</taxon>
        <taxon>Solanales</taxon>
        <taxon>Solanaceae</taxon>
        <taxon>Solanoideae</taxon>
        <taxon>Solaneae</taxon>
        <taxon>Solanum</taxon>
    </lineage>
</organism>
<proteinExistence type="inferred from homology"/>
<comment type="caution">
    <text evidence="3">The sequence shown here is derived from an EMBL/GenBank/DDBJ whole genome shotgun (WGS) entry which is preliminary data.</text>
</comment>
<dbReference type="GO" id="GO:0005524">
    <property type="term" value="F:ATP binding"/>
    <property type="evidence" value="ECO:0007669"/>
    <property type="project" value="UniProtKB-KW"/>
</dbReference>
<dbReference type="PANTHER" id="PTHR10492">
    <property type="match status" value="1"/>
</dbReference>
<dbReference type="InterPro" id="IPR010285">
    <property type="entry name" value="DNA_helicase_pif1-like_DEAD"/>
</dbReference>
<dbReference type="GO" id="GO:0000723">
    <property type="term" value="P:telomere maintenance"/>
    <property type="evidence" value="ECO:0007669"/>
    <property type="project" value="InterPro"/>
</dbReference>
<keyword evidence="1" id="KW-0347">Helicase</keyword>
<keyword evidence="1" id="KW-0227">DNA damage</keyword>
<keyword evidence="1" id="KW-0067">ATP-binding</keyword>
<sequence>MKTLRRKILKQFQMLQKMISSMSEEDILLQRKLNVQQNRAYHIILERVYSNKSGAFFIDGPGCIALATASSAVTTSILPGGRTSHSCLKITIDIDENFTWNISKQSSLATLIRDSKLIVWDEVSMAKKTRLKLLIHF</sequence>
<keyword evidence="1" id="KW-0547">Nucleotide-binding</keyword>
<keyword evidence="4" id="KW-1185">Reference proteome</keyword>
<evidence type="ECO:0000256" key="1">
    <source>
        <dbReference type="RuleBase" id="RU363044"/>
    </source>
</evidence>
<dbReference type="Gene3D" id="3.40.50.300">
    <property type="entry name" value="P-loop containing nucleotide triphosphate hydrolases"/>
    <property type="match status" value="1"/>
</dbReference>
<keyword evidence="1" id="KW-0378">Hydrolase</keyword>
<evidence type="ECO:0000259" key="2">
    <source>
        <dbReference type="Pfam" id="PF05970"/>
    </source>
</evidence>
<dbReference type="OrthoDB" id="1303239at2759"/>
<name>A0A9J5XAD6_SOLCO</name>
<dbReference type="EMBL" id="JACXVP010000009">
    <property type="protein sequence ID" value="KAG5584164.1"/>
    <property type="molecule type" value="Genomic_DNA"/>
</dbReference>
<dbReference type="GO" id="GO:0006310">
    <property type="term" value="P:DNA recombination"/>
    <property type="evidence" value="ECO:0007669"/>
    <property type="project" value="UniProtKB-KW"/>
</dbReference>
<evidence type="ECO:0000313" key="4">
    <source>
        <dbReference type="Proteomes" id="UP000824120"/>
    </source>
</evidence>
<dbReference type="Pfam" id="PF05970">
    <property type="entry name" value="PIF1"/>
    <property type="match status" value="1"/>
</dbReference>
<keyword evidence="1" id="KW-0233">DNA recombination</keyword>
<dbReference type="InterPro" id="IPR027417">
    <property type="entry name" value="P-loop_NTPase"/>
</dbReference>
<dbReference type="GO" id="GO:0043139">
    <property type="term" value="F:5'-3' DNA helicase activity"/>
    <property type="evidence" value="ECO:0007669"/>
    <property type="project" value="UniProtKB-EC"/>
</dbReference>
<dbReference type="GO" id="GO:0006281">
    <property type="term" value="P:DNA repair"/>
    <property type="evidence" value="ECO:0007669"/>
    <property type="project" value="UniProtKB-KW"/>
</dbReference>
<dbReference type="GO" id="GO:0016787">
    <property type="term" value="F:hydrolase activity"/>
    <property type="evidence" value="ECO:0007669"/>
    <property type="project" value="UniProtKB-KW"/>
</dbReference>
<dbReference type="Proteomes" id="UP000824120">
    <property type="component" value="Chromosome 9"/>
</dbReference>
<reference evidence="3 4" key="1">
    <citation type="submission" date="2020-09" db="EMBL/GenBank/DDBJ databases">
        <title>De no assembly of potato wild relative species, Solanum commersonii.</title>
        <authorList>
            <person name="Cho K."/>
        </authorList>
    </citation>
    <scope>NUCLEOTIDE SEQUENCE [LARGE SCALE GENOMIC DNA]</scope>
    <source>
        <strain evidence="3">LZ3.2</strain>
        <tissue evidence="3">Leaf</tissue>
    </source>
</reference>
<gene>
    <name evidence="3" type="ORF">H5410_044598</name>
</gene>